<proteinExistence type="predicted"/>
<gene>
    <name evidence="3" type="ORF">BXYJ_LOCUS2636</name>
</gene>
<evidence type="ECO:0000313" key="7">
    <source>
        <dbReference type="WBParaSite" id="BXY_0940000.1"/>
    </source>
</evidence>
<name>A0A1I7S8Q5_BURXY</name>
<sequence length="164" mass="19227">MFEVVLWRTVVVVALLEVASCQYFFDKSREVHPKKHDKYEKPNKSQLHSSELPNSSSSTSTITMDNRTFIQDFAAGTYYIRKAESGDEEAKRPRSLFPERYSGPAEFYAFYSPRFARTFYVNYVSGERGSVRGYHVFDDTLERFQPVSMVQKMMEMMRDTPFFN</sequence>
<evidence type="ECO:0000256" key="2">
    <source>
        <dbReference type="SAM" id="SignalP"/>
    </source>
</evidence>
<evidence type="ECO:0000313" key="3">
    <source>
        <dbReference type="EMBL" id="CAD5211868.1"/>
    </source>
</evidence>
<keyword evidence="2" id="KW-0732">Signal</keyword>
<dbReference type="EMBL" id="CAJFDI010000001">
    <property type="protein sequence ID" value="CAD5211868.1"/>
    <property type="molecule type" value="Genomic_DNA"/>
</dbReference>
<dbReference type="AlphaFoldDB" id="A0A1I7S8Q5"/>
<organism evidence="5 7">
    <name type="scientific">Bursaphelenchus xylophilus</name>
    <name type="common">Pinewood nematode worm</name>
    <name type="synonym">Aphelenchoides xylophilus</name>
    <dbReference type="NCBI Taxonomy" id="6326"/>
    <lineage>
        <taxon>Eukaryota</taxon>
        <taxon>Metazoa</taxon>
        <taxon>Ecdysozoa</taxon>
        <taxon>Nematoda</taxon>
        <taxon>Chromadorea</taxon>
        <taxon>Rhabditida</taxon>
        <taxon>Tylenchina</taxon>
        <taxon>Tylenchomorpha</taxon>
        <taxon>Aphelenchoidea</taxon>
        <taxon>Aphelenchoididae</taxon>
        <taxon>Bursaphelenchus</taxon>
    </lineage>
</organism>
<protein>
    <submittedName>
        <fullName evidence="3">(pine wood nematode) hypothetical protein</fullName>
    </submittedName>
</protein>
<dbReference type="EMBL" id="CAJFCV020000001">
    <property type="protein sequence ID" value="CAG9089328.1"/>
    <property type="molecule type" value="Genomic_DNA"/>
</dbReference>
<evidence type="ECO:0000313" key="5">
    <source>
        <dbReference type="Proteomes" id="UP000095284"/>
    </source>
</evidence>
<feature type="chain" id="PRO_5036022081" evidence="2">
    <location>
        <begin position="22"/>
        <end position="164"/>
    </location>
</feature>
<dbReference type="WBParaSite" id="BXY_0940000.1">
    <property type="protein sequence ID" value="BXY_0940000.1"/>
    <property type="gene ID" value="BXY_0940000"/>
</dbReference>
<reference evidence="4" key="2">
    <citation type="submission" date="2020-08" db="EMBL/GenBank/DDBJ databases">
        <authorList>
            <person name="Kikuchi T."/>
        </authorList>
    </citation>
    <scope>NUCLEOTIDE SEQUENCE</scope>
    <source>
        <strain evidence="3">Ka4C1</strain>
    </source>
</reference>
<dbReference type="Proteomes" id="UP000095284">
    <property type="component" value="Unplaced"/>
</dbReference>
<evidence type="ECO:0000256" key="1">
    <source>
        <dbReference type="SAM" id="MobiDB-lite"/>
    </source>
</evidence>
<evidence type="ECO:0000313" key="6">
    <source>
        <dbReference type="Proteomes" id="UP000659654"/>
    </source>
</evidence>
<evidence type="ECO:0000313" key="4">
    <source>
        <dbReference type="EMBL" id="CAG9089328.1"/>
    </source>
</evidence>
<feature type="region of interest" description="Disordered" evidence="1">
    <location>
        <begin position="35"/>
        <end position="60"/>
    </location>
</feature>
<accession>A0A1I7S8Q5</accession>
<dbReference type="Proteomes" id="UP000582659">
    <property type="component" value="Unassembled WGS sequence"/>
</dbReference>
<feature type="signal peptide" evidence="2">
    <location>
        <begin position="1"/>
        <end position="21"/>
    </location>
</feature>
<keyword evidence="6" id="KW-1185">Reference proteome</keyword>
<dbReference type="OrthoDB" id="10421884at2759"/>
<reference evidence="7" key="1">
    <citation type="submission" date="2016-11" db="UniProtKB">
        <authorList>
            <consortium name="WormBaseParasite"/>
        </authorList>
    </citation>
    <scope>IDENTIFICATION</scope>
</reference>
<dbReference type="Proteomes" id="UP000659654">
    <property type="component" value="Unassembled WGS sequence"/>
</dbReference>
<feature type="compositionally biased region" description="Low complexity" evidence="1">
    <location>
        <begin position="45"/>
        <end position="60"/>
    </location>
</feature>